<accession>A0A1F5SBA9</accession>
<dbReference type="Gene3D" id="3.30.1310.10">
    <property type="entry name" value="Nucleoid-associated protein YbaB-like domain"/>
    <property type="match status" value="1"/>
</dbReference>
<dbReference type="PIRSF" id="PIRSF004555">
    <property type="entry name" value="UCP004555"/>
    <property type="match status" value="1"/>
</dbReference>
<name>A0A1F5SBA9_9BACT</name>
<dbReference type="InterPro" id="IPR004401">
    <property type="entry name" value="YbaB/EbfC"/>
</dbReference>
<reference evidence="1 2" key="1">
    <citation type="journal article" date="2016" name="Nat. Commun.">
        <title>Thousands of microbial genomes shed light on interconnected biogeochemical processes in an aquifer system.</title>
        <authorList>
            <person name="Anantharaman K."/>
            <person name="Brown C.T."/>
            <person name="Hug L.A."/>
            <person name="Sharon I."/>
            <person name="Castelle C.J."/>
            <person name="Probst A.J."/>
            <person name="Thomas B.C."/>
            <person name="Singh A."/>
            <person name="Wilkins M.J."/>
            <person name="Karaoz U."/>
            <person name="Brodie E.L."/>
            <person name="Williams K.H."/>
            <person name="Hubbard S.S."/>
            <person name="Banfield J.F."/>
        </authorList>
    </citation>
    <scope>NUCLEOTIDE SEQUENCE [LARGE SCALE GENOMIC DNA]</scope>
</reference>
<sequence>MFNKLKQFRDLKNQAKTLQNALAQESVEYEKGGVKVVMNGNMEITELIISPKTAKEALPRLLTEVINETIKRAQKTMAKKVQEMGGLGKMSNFQ</sequence>
<protein>
    <recommendedName>
        <fullName evidence="3">Nucleoid-associated protein, YbaB/EbfC family</fullName>
    </recommendedName>
</protein>
<dbReference type="Proteomes" id="UP000178783">
    <property type="component" value="Unassembled WGS sequence"/>
</dbReference>
<proteinExistence type="predicted"/>
<dbReference type="STRING" id="1797989.A3H66_02585"/>
<dbReference type="EMBL" id="MFFW01000040">
    <property type="protein sequence ID" value="OGF24005.1"/>
    <property type="molecule type" value="Genomic_DNA"/>
</dbReference>
<organism evidence="1 2">
    <name type="scientific">Candidatus Falkowbacteria bacterium RIFCSPLOWO2_02_FULL_45_21</name>
    <dbReference type="NCBI Taxonomy" id="1797989"/>
    <lineage>
        <taxon>Bacteria</taxon>
        <taxon>Candidatus Falkowiibacteriota</taxon>
    </lineage>
</organism>
<gene>
    <name evidence="1" type="ORF">A3H66_02585</name>
</gene>
<evidence type="ECO:0008006" key="3">
    <source>
        <dbReference type="Google" id="ProtNLM"/>
    </source>
</evidence>
<evidence type="ECO:0000313" key="1">
    <source>
        <dbReference type="EMBL" id="OGF24005.1"/>
    </source>
</evidence>
<dbReference type="AlphaFoldDB" id="A0A1F5SBA9"/>
<dbReference type="GO" id="GO:0003677">
    <property type="term" value="F:DNA binding"/>
    <property type="evidence" value="ECO:0007669"/>
    <property type="project" value="InterPro"/>
</dbReference>
<evidence type="ECO:0000313" key="2">
    <source>
        <dbReference type="Proteomes" id="UP000178783"/>
    </source>
</evidence>
<dbReference type="Pfam" id="PF02575">
    <property type="entry name" value="YbaB_DNA_bd"/>
    <property type="match status" value="1"/>
</dbReference>
<comment type="caution">
    <text evidence="1">The sequence shown here is derived from an EMBL/GenBank/DDBJ whole genome shotgun (WGS) entry which is preliminary data.</text>
</comment>
<dbReference type="SUPFAM" id="SSF82607">
    <property type="entry name" value="YbaB-like"/>
    <property type="match status" value="1"/>
</dbReference>
<dbReference type="InterPro" id="IPR036894">
    <property type="entry name" value="YbaB-like_sf"/>
</dbReference>